<keyword evidence="3" id="KW-1185">Reference proteome</keyword>
<sequence>MTGKKSAIPTNPSNVQLRIPADGKTRPFSKEPS</sequence>
<dbReference type="AlphaFoldDB" id="A0A2T0JNH8"/>
<dbReference type="Proteomes" id="UP000239415">
    <property type="component" value="Unassembled WGS sequence"/>
</dbReference>
<feature type="compositionally biased region" description="Basic and acidic residues" evidence="1">
    <location>
        <begin position="21"/>
        <end position="33"/>
    </location>
</feature>
<reference evidence="2 3" key="1">
    <citation type="submission" date="2018-03" db="EMBL/GenBank/DDBJ databases">
        <title>Genomic Encyclopedia of Archaeal and Bacterial Type Strains, Phase II (KMG-II): from individual species to whole genera.</title>
        <authorList>
            <person name="Goeker M."/>
        </authorList>
    </citation>
    <scope>NUCLEOTIDE SEQUENCE [LARGE SCALE GENOMIC DNA]</scope>
    <source>
        <strain evidence="2 3">DSM 43146</strain>
    </source>
</reference>
<evidence type="ECO:0000313" key="3">
    <source>
        <dbReference type="Proteomes" id="UP000239415"/>
    </source>
</evidence>
<protein>
    <submittedName>
        <fullName evidence="2">Uncharacterized protein</fullName>
    </submittedName>
</protein>
<proteinExistence type="predicted"/>
<accession>A0A2T0JNH8</accession>
<evidence type="ECO:0000256" key="1">
    <source>
        <dbReference type="SAM" id="MobiDB-lite"/>
    </source>
</evidence>
<gene>
    <name evidence="2" type="ORF">CLV67_13759</name>
</gene>
<dbReference type="EMBL" id="PVMZ01000037">
    <property type="protein sequence ID" value="PRX09194.1"/>
    <property type="molecule type" value="Genomic_DNA"/>
</dbReference>
<name>A0A2T0JNH8_9ACTN</name>
<evidence type="ECO:0000313" key="2">
    <source>
        <dbReference type="EMBL" id="PRX09194.1"/>
    </source>
</evidence>
<organism evidence="2 3">
    <name type="scientific">Actinoplanes italicus</name>
    <dbReference type="NCBI Taxonomy" id="113567"/>
    <lineage>
        <taxon>Bacteria</taxon>
        <taxon>Bacillati</taxon>
        <taxon>Actinomycetota</taxon>
        <taxon>Actinomycetes</taxon>
        <taxon>Micromonosporales</taxon>
        <taxon>Micromonosporaceae</taxon>
        <taxon>Actinoplanes</taxon>
    </lineage>
</organism>
<comment type="caution">
    <text evidence="2">The sequence shown here is derived from an EMBL/GenBank/DDBJ whole genome shotgun (WGS) entry which is preliminary data.</text>
</comment>
<feature type="region of interest" description="Disordered" evidence="1">
    <location>
        <begin position="1"/>
        <end position="33"/>
    </location>
</feature>